<keyword evidence="2" id="KW-1185">Reference proteome</keyword>
<comment type="caution">
    <text evidence="1">The sequence shown here is derived from an EMBL/GenBank/DDBJ whole genome shotgun (WGS) entry which is preliminary data.</text>
</comment>
<gene>
    <name evidence="1" type="ORF">Q5P01_018254</name>
</gene>
<evidence type="ECO:0000313" key="2">
    <source>
        <dbReference type="Proteomes" id="UP001187415"/>
    </source>
</evidence>
<organism evidence="1 2">
    <name type="scientific">Channa striata</name>
    <name type="common">Snakehead murrel</name>
    <name type="synonym">Ophicephalus striatus</name>
    <dbReference type="NCBI Taxonomy" id="64152"/>
    <lineage>
        <taxon>Eukaryota</taxon>
        <taxon>Metazoa</taxon>
        <taxon>Chordata</taxon>
        <taxon>Craniata</taxon>
        <taxon>Vertebrata</taxon>
        <taxon>Euteleostomi</taxon>
        <taxon>Actinopterygii</taxon>
        <taxon>Neopterygii</taxon>
        <taxon>Teleostei</taxon>
        <taxon>Neoteleostei</taxon>
        <taxon>Acanthomorphata</taxon>
        <taxon>Anabantaria</taxon>
        <taxon>Anabantiformes</taxon>
        <taxon>Channoidei</taxon>
        <taxon>Channidae</taxon>
        <taxon>Channa</taxon>
    </lineage>
</organism>
<proteinExistence type="predicted"/>
<dbReference type="EMBL" id="JAUPFM010000014">
    <property type="protein sequence ID" value="KAK2830323.1"/>
    <property type="molecule type" value="Genomic_DNA"/>
</dbReference>
<sequence length="82" mass="8966">MPEIALIDRDRQKAEEEQTQLTVNRRRVFDSPSVGGYVGSSPRRLDGASSREVLAERRAVEKASTGGGDNCISCCPLGTWDI</sequence>
<dbReference type="AlphaFoldDB" id="A0AA88M7G4"/>
<reference evidence="1" key="1">
    <citation type="submission" date="2023-07" db="EMBL/GenBank/DDBJ databases">
        <title>Chromosome-level Genome Assembly of Striped Snakehead (Channa striata).</title>
        <authorList>
            <person name="Liu H."/>
        </authorList>
    </citation>
    <scope>NUCLEOTIDE SEQUENCE</scope>
    <source>
        <strain evidence="1">Gz</strain>
        <tissue evidence="1">Muscle</tissue>
    </source>
</reference>
<dbReference type="Proteomes" id="UP001187415">
    <property type="component" value="Unassembled WGS sequence"/>
</dbReference>
<protein>
    <submittedName>
        <fullName evidence="1">Uncharacterized protein</fullName>
    </submittedName>
</protein>
<name>A0AA88M7G4_CHASR</name>
<evidence type="ECO:0000313" key="1">
    <source>
        <dbReference type="EMBL" id="KAK2830323.1"/>
    </source>
</evidence>
<accession>A0AA88M7G4</accession>